<dbReference type="RefSeq" id="WP_313542482.1">
    <property type="nucleotide sequence ID" value="NZ_CP134880.1"/>
</dbReference>
<dbReference type="SUPFAM" id="SSF46689">
    <property type="entry name" value="Homeodomain-like"/>
    <property type="match status" value="1"/>
</dbReference>
<accession>A0AA96FA79</accession>
<dbReference type="SUPFAM" id="SSF48498">
    <property type="entry name" value="Tetracyclin repressor-like, C-terminal domain"/>
    <property type="match status" value="1"/>
</dbReference>
<dbReference type="PANTHER" id="PTHR47506:SF6">
    <property type="entry name" value="HTH-TYPE TRANSCRIPTIONAL REPRESSOR NEMR"/>
    <property type="match status" value="1"/>
</dbReference>
<dbReference type="InterPro" id="IPR001647">
    <property type="entry name" value="HTH_TetR"/>
</dbReference>
<dbReference type="PANTHER" id="PTHR47506">
    <property type="entry name" value="TRANSCRIPTIONAL REGULATORY PROTEIN"/>
    <property type="match status" value="1"/>
</dbReference>
<name>A0AA96FA79_9MICO</name>
<dbReference type="AlphaFoldDB" id="A0AA96FA79"/>
<dbReference type="InterPro" id="IPR009057">
    <property type="entry name" value="Homeodomain-like_sf"/>
</dbReference>
<evidence type="ECO:0000256" key="3">
    <source>
        <dbReference type="ARBA" id="ARBA00023163"/>
    </source>
</evidence>
<keyword evidence="2 4" id="KW-0238">DNA-binding</keyword>
<evidence type="ECO:0000256" key="4">
    <source>
        <dbReference type="PROSITE-ProRule" id="PRU00335"/>
    </source>
</evidence>
<dbReference type="Gene3D" id="1.10.357.10">
    <property type="entry name" value="Tetracycline Repressor, domain 2"/>
    <property type="match status" value="1"/>
</dbReference>
<evidence type="ECO:0000256" key="2">
    <source>
        <dbReference type="ARBA" id="ARBA00023125"/>
    </source>
</evidence>
<protein>
    <submittedName>
        <fullName evidence="6">TetR/AcrR family transcriptional regulator</fullName>
    </submittedName>
</protein>
<sequence>MAGQRGEYAKSARRREEILDAAFTVFSRSGFTGATVSEIAREVGMSQPGLLHHFDSKLAMLEAVFERRDQSALDILSGRRDIEFLRGLVEISRRNHEKRDLIRLYTVIAAEATAPDHPAHAHFQRRFHRVLGGTQAAFEEAQRLGLLKEGVDPHAAALSSIAVTEGLQLMWLSGFDEIDMAKGAQIHMQQFLTVPL</sequence>
<organism evidence="6">
    <name type="scientific">Demequina capsici</name>
    <dbReference type="NCBI Taxonomy" id="3075620"/>
    <lineage>
        <taxon>Bacteria</taxon>
        <taxon>Bacillati</taxon>
        <taxon>Actinomycetota</taxon>
        <taxon>Actinomycetes</taxon>
        <taxon>Micrococcales</taxon>
        <taxon>Demequinaceae</taxon>
        <taxon>Demequina</taxon>
    </lineage>
</organism>
<dbReference type="KEGG" id="dcp:RN607_10430"/>
<dbReference type="Pfam" id="PF00440">
    <property type="entry name" value="TetR_N"/>
    <property type="match status" value="1"/>
</dbReference>
<keyword evidence="1" id="KW-0805">Transcription regulation</keyword>
<reference evidence="6" key="1">
    <citation type="submission" date="2023-09" db="EMBL/GenBank/DDBJ databases">
        <title>Demequina sp. a novel bacteria isolated from Capsicum annuum.</title>
        <authorList>
            <person name="Humaira Z."/>
            <person name="Lee J."/>
            <person name="Cho D."/>
        </authorList>
    </citation>
    <scope>NUCLEOTIDE SEQUENCE</scope>
    <source>
        <strain evidence="6">PMTSA13</strain>
    </source>
</reference>
<keyword evidence="3" id="KW-0804">Transcription</keyword>
<dbReference type="Proteomes" id="UP001303408">
    <property type="component" value="Chromosome"/>
</dbReference>
<evidence type="ECO:0000313" key="6">
    <source>
        <dbReference type="EMBL" id="WNM26613.1"/>
    </source>
</evidence>
<dbReference type="GO" id="GO:0003677">
    <property type="term" value="F:DNA binding"/>
    <property type="evidence" value="ECO:0007669"/>
    <property type="project" value="UniProtKB-UniRule"/>
</dbReference>
<dbReference type="PRINTS" id="PR00455">
    <property type="entry name" value="HTHTETR"/>
</dbReference>
<evidence type="ECO:0000256" key="1">
    <source>
        <dbReference type="ARBA" id="ARBA00023015"/>
    </source>
</evidence>
<evidence type="ECO:0000259" key="5">
    <source>
        <dbReference type="PROSITE" id="PS50977"/>
    </source>
</evidence>
<dbReference type="InterPro" id="IPR036271">
    <property type="entry name" value="Tet_transcr_reg_TetR-rel_C_sf"/>
</dbReference>
<dbReference type="PROSITE" id="PS50977">
    <property type="entry name" value="HTH_TETR_2"/>
    <property type="match status" value="1"/>
</dbReference>
<feature type="DNA-binding region" description="H-T-H motif" evidence="4">
    <location>
        <begin position="35"/>
        <end position="54"/>
    </location>
</feature>
<proteinExistence type="predicted"/>
<dbReference type="EMBL" id="CP134880">
    <property type="protein sequence ID" value="WNM26613.1"/>
    <property type="molecule type" value="Genomic_DNA"/>
</dbReference>
<feature type="domain" description="HTH tetR-type" evidence="5">
    <location>
        <begin position="12"/>
        <end position="72"/>
    </location>
</feature>
<gene>
    <name evidence="6" type="ORF">RN607_10430</name>
</gene>